<keyword evidence="6" id="KW-1185">Reference proteome</keyword>
<dbReference type="GO" id="GO:0002009">
    <property type="term" value="P:morphogenesis of an epithelium"/>
    <property type="evidence" value="ECO:0007669"/>
    <property type="project" value="TreeGrafter"/>
</dbReference>
<proteinExistence type="predicted"/>
<evidence type="ECO:0000313" key="6">
    <source>
        <dbReference type="Proteomes" id="UP000230233"/>
    </source>
</evidence>
<accession>A0A2G5SKY0</accession>
<dbReference type="Proteomes" id="UP000230233">
    <property type="component" value="Chromosome X"/>
</dbReference>
<sequence length="409" mass="45854">MGTLKYHVLILLGLLAMASSENTTSNPTDLEKLLTNETMSDGDGAGGGDGANRTHDLTKLDYQIQHFQREKWIRKLNLTSENPNTDMMDDDRELDKDPELVQVSCIVGSICELKSNHWNESDFENSTLSFTALHGSHLWMYETDNNTISGVPRYVGRFYYIIGIQKSSGESKEYPFVVNVTEVAIPNHKFLILLALPTPFHFSEFPEYVGQFLKDVARAINASYSELAVKKIKAFRNTTLIMFFNTTIASRRCLNHEIDAMTAKMVDQNEVPNPEFVKAMGPRYSIRHVSLGLIKSCHDSLETILSTTPEDSTSTDVPSTTSSSTGFSSSTLVDFVILVAVIVFIVVAFECWKFCYRCGKPINRQVMRMSQLVDHSILEIDNPAFAMNQTEPARTTENGEQPPMENTTA</sequence>
<organism evidence="5 6">
    <name type="scientific">Caenorhabditis nigoni</name>
    <dbReference type="NCBI Taxonomy" id="1611254"/>
    <lineage>
        <taxon>Eukaryota</taxon>
        <taxon>Metazoa</taxon>
        <taxon>Ecdysozoa</taxon>
        <taxon>Nematoda</taxon>
        <taxon>Chromadorea</taxon>
        <taxon>Rhabditida</taxon>
        <taxon>Rhabditina</taxon>
        <taxon>Rhabditomorpha</taxon>
        <taxon>Rhabditoidea</taxon>
        <taxon>Rhabditidae</taxon>
        <taxon>Peloderinae</taxon>
        <taxon>Caenorhabditis</taxon>
    </lineage>
</organism>
<dbReference type="GO" id="GO:0043236">
    <property type="term" value="F:laminin binding"/>
    <property type="evidence" value="ECO:0007669"/>
    <property type="project" value="TreeGrafter"/>
</dbReference>
<dbReference type="PANTHER" id="PTHR21559">
    <property type="entry name" value="DYSTROGLYCAN-RELATED"/>
    <property type="match status" value="1"/>
</dbReference>
<feature type="transmembrane region" description="Helical" evidence="2">
    <location>
        <begin position="332"/>
        <end position="352"/>
    </location>
</feature>
<evidence type="ECO:0000313" key="5">
    <source>
        <dbReference type="EMBL" id="PIC15589.1"/>
    </source>
</evidence>
<comment type="caution">
    <text evidence="5">The sequence shown here is derived from an EMBL/GenBank/DDBJ whole genome shotgun (WGS) entry which is preliminary data.</text>
</comment>
<dbReference type="GO" id="GO:0007411">
    <property type="term" value="P:axon guidance"/>
    <property type="evidence" value="ECO:0007669"/>
    <property type="project" value="TreeGrafter"/>
</dbReference>
<keyword evidence="3" id="KW-0732">Signal</keyword>
<dbReference type="GO" id="GO:0021675">
    <property type="term" value="P:nerve development"/>
    <property type="evidence" value="ECO:0007669"/>
    <property type="project" value="TreeGrafter"/>
</dbReference>
<name>A0A2G5SKY0_9PELO</name>
<gene>
    <name evidence="5" type="primary">Cni-dgn-2</name>
    <name evidence="5" type="synonym">Cnig_chr_X.g22509</name>
    <name evidence="5" type="ORF">B9Z55_022509</name>
</gene>
<dbReference type="GO" id="GO:0016011">
    <property type="term" value="C:dystroglycan complex"/>
    <property type="evidence" value="ECO:0007669"/>
    <property type="project" value="TreeGrafter"/>
</dbReference>
<feature type="signal peptide" evidence="3">
    <location>
        <begin position="1"/>
        <end position="20"/>
    </location>
</feature>
<evidence type="ECO:0000256" key="1">
    <source>
        <dbReference type="SAM" id="MobiDB-lite"/>
    </source>
</evidence>
<feature type="domain" description="Peptidase S72" evidence="4">
    <location>
        <begin position="185"/>
        <end position="296"/>
    </location>
</feature>
<feature type="region of interest" description="Disordered" evidence="1">
    <location>
        <begin position="307"/>
        <end position="326"/>
    </location>
</feature>
<dbReference type="STRING" id="1611254.A0A2G5SKY0"/>
<feature type="chain" id="PRO_5013552544" description="Peptidase S72 domain-containing protein" evidence="3">
    <location>
        <begin position="21"/>
        <end position="409"/>
    </location>
</feature>
<dbReference type="OrthoDB" id="10332994at2759"/>
<dbReference type="InterPro" id="IPR008465">
    <property type="entry name" value="DAG1_C"/>
</dbReference>
<dbReference type="PROSITE" id="PS51699">
    <property type="entry name" value="SEA_DG"/>
    <property type="match status" value="1"/>
</dbReference>
<keyword evidence="2" id="KW-0812">Transmembrane</keyword>
<evidence type="ECO:0000256" key="3">
    <source>
        <dbReference type="SAM" id="SignalP"/>
    </source>
</evidence>
<dbReference type="GO" id="GO:0042383">
    <property type="term" value="C:sarcolemma"/>
    <property type="evidence" value="ECO:0007669"/>
    <property type="project" value="TreeGrafter"/>
</dbReference>
<evidence type="ECO:0000256" key="2">
    <source>
        <dbReference type="SAM" id="Phobius"/>
    </source>
</evidence>
<evidence type="ECO:0000259" key="4">
    <source>
        <dbReference type="PROSITE" id="PS51699"/>
    </source>
</evidence>
<reference evidence="6" key="1">
    <citation type="submission" date="2017-10" db="EMBL/GenBank/DDBJ databases">
        <title>Rapid genome shrinkage in a self-fertile nematode reveals novel sperm competition proteins.</title>
        <authorList>
            <person name="Yin D."/>
            <person name="Schwarz E.M."/>
            <person name="Thomas C.G."/>
            <person name="Felde R.L."/>
            <person name="Korf I.F."/>
            <person name="Cutter A.D."/>
            <person name="Schartner C.M."/>
            <person name="Ralston E.J."/>
            <person name="Meyer B.J."/>
            <person name="Haag E.S."/>
        </authorList>
    </citation>
    <scope>NUCLEOTIDE SEQUENCE [LARGE SCALE GENOMIC DNA]</scope>
    <source>
        <strain evidence="6">JU1422</strain>
    </source>
</reference>
<keyword evidence="2" id="KW-0472">Membrane</keyword>
<dbReference type="InterPro" id="IPR030398">
    <property type="entry name" value="SEA_DG_dom"/>
</dbReference>
<protein>
    <recommendedName>
        <fullName evidence="4">Peptidase S72 domain-containing protein</fullName>
    </recommendedName>
</protein>
<dbReference type="AlphaFoldDB" id="A0A2G5SKY0"/>
<dbReference type="PANTHER" id="PTHR21559:SF21">
    <property type="entry name" value="DYSTROGLYCAN 1"/>
    <property type="match status" value="1"/>
</dbReference>
<keyword evidence="2" id="KW-1133">Transmembrane helix</keyword>
<dbReference type="Pfam" id="PF05454">
    <property type="entry name" value="DAG1"/>
    <property type="match status" value="1"/>
</dbReference>
<dbReference type="EMBL" id="PDUG01000006">
    <property type="protein sequence ID" value="PIC15589.1"/>
    <property type="molecule type" value="Genomic_DNA"/>
</dbReference>